<comment type="caution">
    <text evidence="7">The sequence shown here is derived from an EMBL/GenBank/DDBJ whole genome shotgun (WGS) entry which is preliminary data.</text>
</comment>
<evidence type="ECO:0000259" key="6">
    <source>
        <dbReference type="Pfam" id="PF00501"/>
    </source>
</evidence>
<feature type="domain" description="AMP-dependent synthetase/ligase" evidence="6">
    <location>
        <begin position="25"/>
        <end position="279"/>
    </location>
</feature>
<dbReference type="AlphaFoldDB" id="A0A368F6D2"/>
<dbReference type="EMBL" id="JOJR01006811">
    <property type="protein sequence ID" value="RCN26589.1"/>
    <property type="molecule type" value="Genomic_DNA"/>
</dbReference>
<reference evidence="7 8" key="1">
    <citation type="submission" date="2014-10" db="EMBL/GenBank/DDBJ databases">
        <title>Draft genome of the hookworm Ancylostoma caninum.</title>
        <authorList>
            <person name="Mitreva M."/>
        </authorList>
    </citation>
    <scope>NUCLEOTIDE SEQUENCE [LARGE SCALE GENOMIC DNA]</scope>
    <source>
        <strain evidence="7 8">Baltimore</strain>
    </source>
</reference>
<evidence type="ECO:0000256" key="2">
    <source>
        <dbReference type="ARBA" id="ARBA00006432"/>
    </source>
</evidence>
<keyword evidence="5" id="KW-1133">Transmembrane helix</keyword>
<dbReference type="GO" id="GO:0005777">
    <property type="term" value="C:peroxisome"/>
    <property type="evidence" value="ECO:0007669"/>
    <property type="project" value="UniProtKB-SubCell"/>
</dbReference>
<dbReference type="PANTHER" id="PTHR24096:SF149">
    <property type="entry name" value="AMP-BINDING DOMAIN-CONTAINING PROTEIN-RELATED"/>
    <property type="match status" value="1"/>
</dbReference>
<keyword evidence="8" id="KW-1185">Reference proteome</keyword>
<dbReference type="InterPro" id="IPR000873">
    <property type="entry name" value="AMP-dep_synth/lig_dom"/>
</dbReference>
<dbReference type="Proteomes" id="UP000252519">
    <property type="component" value="Unassembled WGS sequence"/>
</dbReference>
<feature type="transmembrane region" description="Helical" evidence="5">
    <location>
        <begin position="229"/>
        <end position="250"/>
    </location>
</feature>
<comment type="subcellular location">
    <subcellularLocation>
        <location evidence="1">Peroxisome</location>
    </subcellularLocation>
</comment>
<evidence type="ECO:0000256" key="3">
    <source>
        <dbReference type="ARBA" id="ARBA00022598"/>
    </source>
</evidence>
<dbReference type="InterPro" id="IPR020845">
    <property type="entry name" value="AMP-binding_CS"/>
</dbReference>
<gene>
    <name evidence="7" type="ORF">ANCCAN_27684</name>
</gene>
<dbReference type="OrthoDB" id="10253869at2759"/>
<feature type="transmembrane region" description="Helical" evidence="5">
    <location>
        <begin position="271"/>
        <end position="299"/>
    </location>
</feature>
<keyword evidence="5" id="KW-0472">Membrane</keyword>
<evidence type="ECO:0000313" key="7">
    <source>
        <dbReference type="EMBL" id="RCN26589.1"/>
    </source>
</evidence>
<organism evidence="7 8">
    <name type="scientific">Ancylostoma caninum</name>
    <name type="common">Dog hookworm</name>
    <dbReference type="NCBI Taxonomy" id="29170"/>
    <lineage>
        <taxon>Eukaryota</taxon>
        <taxon>Metazoa</taxon>
        <taxon>Ecdysozoa</taxon>
        <taxon>Nematoda</taxon>
        <taxon>Chromadorea</taxon>
        <taxon>Rhabditida</taxon>
        <taxon>Rhabditina</taxon>
        <taxon>Rhabditomorpha</taxon>
        <taxon>Strongyloidea</taxon>
        <taxon>Ancylostomatidae</taxon>
        <taxon>Ancylostomatinae</taxon>
        <taxon>Ancylostoma</taxon>
    </lineage>
</organism>
<sequence>MTTTSDVPLICFPSAEKSFTRAFLEFARKYGARLALIDPETKERLAFFHLDNILDQVRYHLHQRGIEKGTVVATHCGNSIDFILMCMAAIDLGAIIVPMNPASTLFEIEKYLIVCAVEYIVIEPEYEPKIKELLERPASKKISIVPLEKLRGLQENEPVPPKIETDLHGDETAFIFFSSGTTGPPKAIRHSHRTLLAPLCQVMSTTLSPSKYPIPSLLGGNRVHGVLPYFHAGGLITVFCMLVEGVTVVINRKWNQYGFLRILQEYKVVSLFRPCSLLHFILICLPIYIFDGLFAYLLVSFMFPRDSLANDHSF</sequence>
<dbReference type="PANTHER" id="PTHR24096">
    <property type="entry name" value="LONG-CHAIN-FATTY-ACID--COA LIGASE"/>
    <property type="match status" value="1"/>
</dbReference>
<dbReference type="SUPFAM" id="SSF56801">
    <property type="entry name" value="Acetyl-CoA synthetase-like"/>
    <property type="match status" value="1"/>
</dbReference>
<evidence type="ECO:0000256" key="4">
    <source>
        <dbReference type="ARBA" id="ARBA00023140"/>
    </source>
</evidence>
<accession>A0A368F6D2</accession>
<dbReference type="GO" id="GO:0016405">
    <property type="term" value="F:CoA-ligase activity"/>
    <property type="evidence" value="ECO:0007669"/>
    <property type="project" value="TreeGrafter"/>
</dbReference>
<dbReference type="InterPro" id="IPR042099">
    <property type="entry name" value="ANL_N_sf"/>
</dbReference>
<feature type="non-terminal residue" evidence="7">
    <location>
        <position position="314"/>
    </location>
</feature>
<comment type="similarity">
    <text evidence="2">Belongs to the ATP-dependent AMP-binding enzyme family.</text>
</comment>
<proteinExistence type="inferred from homology"/>
<keyword evidence="3" id="KW-0436">Ligase</keyword>
<dbReference type="Gene3D" id="3.40.50.12780">
    <property type="entry name" value="N-terminal domain of ligase-like"/>
    <property type="match status" value="1"/>
</dbReference>
<name>A0A368F6D2_ANCCA</name>
<evidence type="ECO:0000313" key="8">
    <source>
        <dbReference type="Proteomes" id="UP000252519"/>
    </source>
</evidence>
<keyword evidence="4" id="KW-0576">Peroxisome</keyword>
<evidence type="ECO:0000256" key="1">
    <source>
        <dbReference type="ARBA" id="ARBA00004275"/>
    </source>
</evidence>
<evidence type="ECO:0000256" key="5">
    <source>
        <dbReference type="SAM" id="Phobius"/>
    </source>
</evidence>
<keyword evidence="5" id="KW-0812">Transmembrane</keyword>
<dbReference type="STRING" id="29170.A0A368F6D2"/>
<dbReference type="Pfam" id="PF00501">
    <property type="entry name" value="AMP-binding"/>
    <property type="match status" value="1"/>
</dbReference>
<dbReference type="PROSITE" id="PS00455">
    <property type="entry name" value="AMP_BINDING"/>
    <property type="match status" value="1"/>
</dbReference>
<protein>
    <recommendedName>
        <fullName evidence="6">AMP-dependent synthetase/ligase domain-containing protein</fullName>
    </recommendedName>
</protein>